<dbReference type="InParanoid" id="A0A2P6NM25"/>
<proteinExistence type="predicted"/>
<evidence type="ECO:0000313" key="2">
    <source>
        <dbReference type="Proteomes" id="UP000241769"/>
    </source>
</evidence>
<dbReference type="Proteomes" id="UP000241769">
    <property type="component" value="Unassembled WGS sequence"/>
</dbReference>
<protein>
    <recommendedName>
        <fullName evidence="3">TPR repeat-containing protein</fullName>
    </recommendedName>
</protein>
<dbReference type="AlphaFoldDB" id="A0A2P6NM25"/>
<name>A0A2P6NM25_9EUKA</name>
<comment type="caution">
    <text evidence="1">The sequence shown here is derived from an EMBL/GenBank/DDBJ whole genome shotgun (WGS) entry which is preliminary data.</text>
</comment>
<accession>A0A2P6NM25</accession>
<dbReference type="SUPFAM" id="SSF48452">
    <property type="entry name" value="TPR-like"/>
    <property type="match status" value="1"/>
</dbReference>
<gene>
    <name evidence="1" type="ORF">PROFUN_07303</name>
</gene>
<dbReference type="Gene3D" id="1.25.40.10">
    <property type="entry name" value="Tetratricopeptide repeat domain"/>
    <property type="match status" value="2"/>
</dbReference>
<reference evidence="1 2" key="1">
    <citation type="journal article" date="2018" name="Genome Biol. Evol.">
        <title>Multiple Roots of Fruiting Body Formation in Amoebozoa.</title>
        <authorList>
            <person name="Hillmann F."/>
            <person name="Forbes G."/>
            <person name="Novohradska S."/>
            <person name="Ferling I."/>
            <person name="Riege K."/>
            <person name="Groth M."/>
            <person name="Westermann M."/>
            <person name="Marz M."/>
            <person name="Spaller T."/>
            <person name="Winckler T."/>
            <person name="Schaap P."/>
            <person name="Glockner G."/>
        </authorList>
    </citation>
    <scope>NUCLEOTIDE SEQUENCE [LARGE SCALE GENOMIC DNA]</scope>
    <source>
        <strain evidence="1 2">Jena</strain>
    </source>
</reference>
<evidence type="ECO:0000313" key="1">
    <source>
        <dbReference type="EMBL" id="PRP85015.1"/>
    </source>
</evidence>
<evidence type="ECO:0008006" key="3">
    <source>
        <dbReference type="Google" id="ProtNLM"/>
    </source>
</evidence>
<sequence length="519" mass="60456">MSSESMLWAHLCFTTGRVRGSHTADVLARYGRENGWKRAYYWLESPNLQNYDTPKHLADYLTPEDGDSPSMESRKKVYLLSRGLDIFPTSSLLCIQLADAMCELSDQYSWDKAQWLYRRAIHLCECEEKEKDSSEASSRSILTPLYRYAHFMSMRPSNYHEADRVYRRLLSLLPGNPWILERYAEFVVDCLQKYNLAEKIYRVILDSTPSGAALFSFAIFLWQVRGQYNLAMRCFELGVETDEERIYFFTNFIGRHYANEALAKQLLESSRLYQLVNGENANEQKIFALALAYHQIHCVDEAEALYRKHMKMVSHANVYTISNLAELLVHSRFNFEEAETLYRRALEAHGGCHETIEVALAGLLLAKGNQQEGLHYLRRLLSAIHIRSVRTTFTEGCILLCIHSPDKQERLDALRHIKIKLITERVRPKLILMFDANLKWAGANQDWLRVLTKVYNCEMALEELNDWDEWNDIVVDKTPEDEVVDYVQLQKLILYGLDSDSEENLTEDKTAEYIHMFME</sequence>
<dbReference type="EMBL" id="MDYQ01000052">
    <property type="protein sequence ID" value="PRP85015.1"/>
    <property type="molecule type" value="Genomic_DNA"/>
</dbReference>
<dbReference type="InterPro" id="IPR011990">
    <property type="entry name" value="TPR-like_helical_dom_sf"/>
</dbReference>
<organism evidence="1 2">
    <name type="scientific">Planoprotostelium fungivorum</name>
    <dbReference type="NCBI Taxonomy" id="1890364"/>
    <lineage>
        <taxon>Eukaryota</taxon>
        <taxon>Amoebozoa</taxon>
        <taxon>Evosea</taxon>
        <taxon>Variosea</taxon>
        <taxon>Cavosteliida</taxon>
        <taxon>Cavosteliaceae</taxon>
        <taxon>Planoprotostelium</taxon>
    </lineage>
</organism>
<keyword evidence="2" id="KW-1185">Reference proteome</keyword>
<dbReference type="SUPFAM" id="SSF81901">
    <property type="entry name" value="HCP-like"/>
    <property type="match status" value="1"/>
</dbReference>